<name>A0A7S4UKE8_9EUKA</name>
<dbReference type="Pfam" id="PF13649">
    <property type="entry name" value="Methyltransf_25"/>
    <property type="match status" value="1"/>
</dbReference>
<gene>
    <name evidence="5" type="ORF">NAES01612_LOCUS20074</name>
</gene>
<dbReference type="PANTHER" id="PTHR44942:SF4">
    <property type="entry name" value="METHYLTRANSFERASE TYPE 11 DOMAIN-CONTAINING PROTEIN"/>
    <property type="match status" value="1"/>
</dbReference>
<dbReference type="InterPro" id="IPR051052">
    <property type="entry name" value="Diverse_substrate_MTase"/>
</dbReference>
<keyword evidence="3" id="KW-0175">Coiled coil</keyword>
<evidence type="ECO:0000256" key="2">
    <source>
        <dbReference type="ARBA" id="ARBA00022679"/>
    </source>
</evidence>
<evidence type="ECO:0000313" key="5">
    <source>
        <dbReference type="EMBL" id="CAE2326027.1"/>
    </source>
</evidence>
<organism evidence="5">
    <name type="scientific">Paramoeba aestuarina</name>
    <dbReference type="NCBI Taxonomy" id="180227"/>
    <lineage>
        <taxon>Eukaryota</taxon>
        <taxon>Amoebozoa</taxon>
        <taxon>Discosea</taxon>
        <taxon>Flabellinia</taxon>
        <taxon>Dactylopodida</taxon>
        <taxon>Paramoebidae</taxon>
        <taxon>Paramoeba</taxon>
    </lineage>
</organism>
<dbReference type="SUPFAM" id="SSF53335">
    <property type="entry name" value="S-adenosyl-L-methionine-dependent methyltransferases"/>
    <property type="match status" value="1"/>
</dbReference>
<keyword evidence="2" id="KW-0808">Transferase</keyword>
<dbReference type="EMBL" id="HBKR01030609">
    <property type="protein sequence ID" value="CAE2326027.1"/>
    <property type="molecule type" value="Transcribed_RNA"/>
</dbReference>
<dbReference type="InterPro" id="IPR041698">
    <property type="entry name" value="Methyltransf_25"/>
</dbReference>
<evidence type="ECO:0000256" key="3">
    <source>
        <dbReference type="SAM" id="Coils"/>
    </source>
</evidence>
<dbReference type="AlphaFoldDB" id="A0A7S4UKE8"/>
<evidence type="ECO:0000259" key="4">
    <source>
        <dbReference type="Pfam" id="PF13649"/>
    </source>
</evidence>
<proteinExistence type="predicted"/>
<feature type="domain" description="Methyltransferase" evidence="4">
    <location>
        <begin position="49"/>
        <end position="148"/>
    </location>
</feature>
<dbReference type="PANTHER" id="PTHR44942">
    <property type="entry name" value="METHYLTRANSF_11 DOMAIN-CONTAINING PROTEIN"/>
    <property type="match status" value="1"/>
</dbReference>
<dbReference type="GO" id="GO:0008168">
    <property type="term" value="F:methyltransferase activity"/>
    <property type="evidence" value="ECO:0007669"/>
    <property type="project" value="UniProtKB-KW"/>
</dbReference>
<accession>A0A7S4UKE8</accession>
<dbReference type="CDD" id="cd02440">
    <property type="entry name" value="AdoMet_MTases"/>
    <property type="match status" value="1"/>
</dbReference>
<dbReference type="InterPro" id="IPR029063">
    <property type="entry name" value="SAM-dependent_MTases_sf"/>
</dbReference>
<evidence type="ECO:0000256" key="1">
    <source>
        <dbReference type="ARBA" id="ARBA00022603"/>
    </source>
</evidence>
<reference evidence="5" key="1">
    <citation type="submission" date="2021-01" db="EMBL/GenBank/DDBJ databases">
        <authorList>
            <person name="Corre E."/>
            <person name="Pelletier E."/>
            <person name="Niang G."/>
            <person name="Scheremetjew M."/>
            <person name="Finn R."/>
            <person name="Kale V."/>
            <person name="Holt S."/>
            <person name="Cochrane G."/>
            <person name="Meng A."/>
            <person name="Brown T."/>
            <person name="Cohen L."/>
        </authorList>
    </citation>
    <scope>NUCLEOTIDE SEQUENCE</scope>
    <source>
        <strain evidence="5">SoJaBio B1-5/56/2</strain>
    </source>
</reference>
<dbReference type="GO" id="GO:0032259">
    <property type="term" value="P:methylation"/>
    <property type="evidence" value="ECO:0007669"/>
    <property type="project" value="UniProtKB-KW"/>
</dbReference>
<feature type="coiled-coil region" evidence="3">
    <location>
        <begin position="76"/>
        <end position="103"/>
    </location>
</feature>
<protein>
    <recommendedName>
        <fullName evidence="4">Methyltransferase domain-containing protein</fullName>
    </recommendedName>
</protein>
<sequence length="283" mass="31744">MAKVADEFAKVAKTYAIFRPLYPQGLIDAITKRSSSLSLSSSSPKPLLLDIGTGSGQLALQLAQREELSDYNVLGIDKSQNQLEAARKRLQEIAATNSNIEERVTFREGWDTNTSAGDGEVTVVTVGQAAHWFNWDDFGKEMNRVLRKDTNSAVLLAGYGICSVSDPKEVQPTFRKFYETMLHYWSPQCDRRSLDKGYEGNVLGNGFKQEGDIQWFPESRTVSAEDFFGYVNTWSSVSAWQEAKKSDDPDLRDELKKALEGVEEVTITFPFFLTTFSMGEQTK</sequence>
<dbReference type="Gene3D" id="3.40.50.150">
    <property type="entry name" value="Vaccinia Virus protein VP39"/>
    <property type="match status" value="1"/>
</dbReference>
<keyword evidence="1" id="KW-0489">Methyltransferase</keyword>